<proteinExistence type="predicted"/>
<gene>
    <name evidence="1" type="ORF">L6164_033111</name>
</gene>
<name>A0ACB9KR00_BAUVA</name>
<accession>A0ACB9KR00</accession>
<evidence type="ECO:0000313" key="2">
    <source>
        <dbReference type="Proteomes" id="UP000828941"/>
    </source>
</evidence>
<keyword evidence="2" id="KW-1185">Reference proteome</keyword>
<dbReference type="EMBL" id="CM039438">
    <property type="protein sequence ID" value="KAI4299676.1"/>
    <property type="molecule type" value="Genomic_DNA"/>
</dbReference>
<evidence type="ECO:0000313" key="1">
    <source>
        <dbReference type="EMBL" id="KAI4299676.1"/>
    </source>
</evidence>
<protein>
    <submittedName>
        <fullName evidence="1">Uncharacterized protein</fullName>
    </submittedName>
</protein>
<organism evidence="1 2">
    <name type="scientific">Bauhinia variegata</name>
    <name type="common">Purple orchid tree</name>
    <name type="synonym">Phanera variegata</name>
    <dbReference type="NCBI Taxonomy" id="167791"/>
    <lineage>
        <taxon>Eukaryota</taxon>
        <taxon>Viridiplantae</taxon>
        <taxon>Streptophyta</taxon>
        <taxon>Embryophyta</taxon>
        <taxon>Tracheophyta</taxon>
        <taxon>Spermatophyta</taxon>
        <taxon>Magnoliopsida</taxon>
        <taxon>eudicotyledons</taxon>
        <taxon>Gunneridae</taxon>
        <taxon>Pentapetalae</taxon>
        <taxon>rosids</taxon>
        <taxon>fabids</taxon>
        <taxon>Fabales</taxon>
        <taxon>Fabaceae</taxon>
        <taxon>Cercidoideae</taxon>
        <taxon>Cercideae</taxon>
        <taxon>Bauhiniinae</taxon>
        <taxon>Bauhinia</taxon>
    </lineage>
</organism>
<sequence length="754" mass="86052">MARKNKRNKEEVGEDWCFTCKDGGLLMICEFRNCIKAYHTACVGRDDSFLETGDRWVCGRHYCFLCNRASKFQCYCCPLAVCGCCIFDAEFAVVKGNKGFCIQCLRIALLIEENVDVDSDGGKVDFQDGETYECLFAEYYKVIKEKEGLNTQHVRTAHNLIKKGKYYKCDTELNEISEEEDEEADEDSDLVVVSDYGEAKKKSGIKKKYKRKCKSGEGRVKDKKMDFIGWGSRSLIAFLDHIGKDTSKEISQNDVASIIVEYCKENNLYYPGNKKKILCNEQLRSLLRRKSMNRNSIYNRLTPHFAENFYEMEDDMTSDSDERDEIGSVNQRKQRKLTSNIKSHEDQVSEEHLSNFAAIVTPNLKLVYLKRSLVVELSKGPETFDGKVMGSFVRVKSDPNDYLQDNPYQLVQVTGIKRSSRNGEINEEILLQLSGVPKHVPICKISDDDFSKEECEDLHRRMKNGLLKQPTIVELEQKARSLHEDITKHWIERELVLLQNRIDHANEKGWRRELYEYMNQKLELEKPEEQSRLLSHVPKVIPDVLDIKLTPDNSEGNDFPEFADGGACNNGNSKVNSSAGYQNDGTGAAAPKSTAADDVSAPAEQNMGTLPSKQFHFELTPKVRQRESKAAFSEELTMESGSCDERKSRNSMNAERTIQDKKRVPMVQLLESSDDEERDANVPEGKQVVEDPESCIWHCFGPYGERRGPLSMSVLKRWCETSSYAPQFKVWKRGQSEEEAIPLPKALAQIFPSM</sequence>
<dbReference type="Proteomes" id="UP000828941">
    <property type="component" value="Chromosome 13"/>
</dbReference>
<reference evidence="1 2" key="1">
    <citation type="journal article" date="2022" name="DNA Res.">
        <title>Chromosomal-level genome assembly of the orchid tree Bauhinia variegata (Leguminosae; Cercidoideae) supports the allotetraploid origin hypothesis of Bauhinia.</title>
        <authorList>
            <person name="Zhong Y."/>
            <person name="Chen Y."/>
            <person name="Zheng D."/>
            <person name="Pang J."/>
            <person name="Liu Y."/>
            <person name="Luo S."/>
            <person name="Meng S."/>
            <person name="Qian L."/>
            <person name="Wei D."/>
            <person name="Dai S."/>
            <person name="Zhou R."/>
        </authorList>
    </citation>
    <scope>NUCLEOTIDE SEQUENCE [LARGE SCALE GENOMIC DNA]</scope>
    <source>
        <strain evidence="1">BV-YZ2020</strain>
    </source>
</reference>
<comment type="caution">
    <text evidence="1">The sequence shown here is derived from an EMBL/GenBank/DDBJ whole genome shotgun (WGS) entry which is preliminary data.</text>
</comment>